<dbReference type="InterPro" id="IPR028250">
    <property type="entry name" value="DsbDN"/>
</dbReference>
<gene>
    <name evidence="3" type="ORF">COL8621_02888</name>
</gene>
<name>A0A238KSU5_9RHOB</name>
<feature type="chain" id="PRO_5013144871" description="Thiol:disulfide interchange protein DsbD N-terminal domain-containing protein" evidence="1">
    <location>
        <begin position="30"/>
        <end position="275"/>
    </location>
</feature>
<dbReference type="Pfam" id="PF11412">
    <property type="entry name" value="DsbD_N"/>
    <property type="match status" value="1"/>
</dbReference>
<evidence type="ECO:0000313" key="4">
    <source>
        <dbReference type="Proteomes" id="UP000202922"/>
    </source>
</evidence>
<accession>A0A238KSU5</accession>
<dbReference type="AlphaFoldDB" id="A0A238KSU5"/>
<keyword evidence="4" id="KW-1185">Reference proteome</keyword>
<reference evidence="4" key="1">
    <citation type="submission" date="2017-05" db="EMBL/GenBank/DDBJ databases">
        <authorList>
            <person name="Rodrigo-Torres L."/>
            <person name="Arahal R. D."/>
            <person name="Lucena T."/>
        </authorList>
    </citation>
    <scope>NUCLEOTIDE SEQUENCE [LARGE SCALE GENOMIC DNA]</scope>
    <source>
        <strain evidence="4">CECT 8621</strain>
    </source>
</reference>
<feature type="signal peptide" evidence="1">
    <location>
        <begin position="1"/>
        <end position="29"/>
    </location>
</feature>
<evidence type="ECO:0000313" key="3">
    <source>
        <dbReference type="EMBL" id="SMX45777.1"/>
    </source>
</evidence>
<protein>
    <recommendedName>
        <fullName evidence="2">Thiol:disulfide interchange protein DsbD N-terminal domain-containing protein</fullName>
    </recommendedName>
</protein>
<dbReference type="EMBL" id="FXYE01000002">
    <property type="protein sequence ID" value="SMX45777.1"/>
    <property type="molecule type" value="Genomic_DNA"/>
</dbReference>
<dbReference type="Proteomes" id="UP000202922">
    <property type="component" value="Unassembled WGS sequence"/>
</dbReference>
<keyword evidence="1" id="KW-0732">Signal</keyword>
<organism evidence="3 4">
    <name type="scientific">Actibacterium lipolyticum</name>
    <dbReference type="NCBI Taxonomy" id="1524263"/>
    <lineage>
        <taxon>Bacteria</taxon>
        <taxon>Pseudomonadati</taxon>
        <taxon>Pseudomonadota</taxon>
        <taxon>Alphaproteobacteria</taxon>
        <taxon>Rhodobacterales</taxon>
        <taxon>Roseobacteraceae</taxon>
        <taxon>Actibacterium</taxon>
    </lineage>
</organism>
<feature type="domain" description="Thiol:disulfide interchange protein DsbD N-terminal" evidence="2">
    <location>
        <begin position="41"/>
        <end position="153"/>
    </location>
</feature>
<proteinExistence type="predicted"/>
<evidence type="ECO:0000256" key="1">
    <source>
        <dbReference type="SAM" id="SignalP"/>
    </source>
</evidence>
<evidence type="ECO:0000259" key="2">
    <source>
        <dbReference type="Pfam" id="PF11412"/>
    </source>
</evidence>
<sequence length="275" mass="29382">MFCVMMKRFLTQLVLATGLTLPTLSPAFAGSEYDDVVTAEILPGWETDSGAQIVGLRLMLAPGWKTYWRAPGDAGIPPQFDWSGSSNIRSATYHWPRPDVFYQNGMRAIGYKNELVLPIELTPSSPGQPITINGNVALGVCLDICMPIELELRATLPAQADPAPINAALAQRPISAKSAGVGKVTCTVEPIADGLRLTTRISVAPMGGKEVAVIELPDPSIWIAEANVTREGRDLVAVTEMVPENAAPFALDRSKVRVTLLSGKKAIDIQGCTGS</sequence>